<reference evidence="2" key="1">
    <citation type="submission" date="2022-05" db="EMBL/GenBank/DDBJ databases">
        <title>The Musa troglodytarum L. genome provides insights into the mechanism of non-climacteric behaviour and enrichment of carotenoids.</title>
        <authorList>
            <person name="Wang J."/>
        </authorList>
    </citation>
    <scope>NUCLEOTIDE SEQUENCE</scope>
    <source>
        <tissue evidence="2">Leaf</tissue>
    </source>
</reference>
<organism evidence="2 3">
    <name type="scientific">Musa troglodytarum</name>
    <name type="common">fe'i banana</name>
    <dbReference type="NCBI Taxonomy" id="320322"/>
    <lineage>
        <taxon>Eukaryota</taxon>
        <taxon>Viridiplantae</taxon>
        <taxon>Streptophyta</taxon>
        <taxon>Embryophyta</taxon>
        <taxon>Tracheophyta</taxon>
        <taxon>Spermatophyta</taxon>
        <taxon>Magnoliopsida</taxon>
        <taxon>Liliopsida</taxon>
        <taxon>Zingiberales</taxon>
        <taxon>Musaceae</taxon>
        <taxon>Musa</taxon>
    </lineage>
</organism>
<evidence type="ECO:0000256" key="1">
    <source>
        <dbReference type="SAM" id="MobiDB-lite"/>
    </source>
</evidence>
<dbReference type="AlphaFoldDB" id="A0A9E7E9W3"/>
<dbReference type="Proteomes" id="UP001055439">
    <property type="component" value="Chromosome 1"/>
</dbReference>
<accession>A0A9E7E9W3</accession>
<dbReference type="EMBL" id="CP097502">
    <property type="protein sequence ID" value="URD73204.1"/>
    <property type="molecule type" value="Genomic_DNA"/>
</dbReference>
<feature type="region of interest" description="Disordered" evidence="1">
    <location>
        <begin position="74"/>
        <end position="103"/>
    </location>
</feature>
<proteinExistence type="predicted"/>
<evidence type="ECO:0000313" key="3">
    <source>
        <dbReference type="Proteomes" id="UP001055439"/>
    </source>
</evidence>
<evidence type="ECO:0000313" key="2">
    <source>
        <dbReference type="EMBL" id="URD73204.1"/>
    </source>
</evidence>
<protein>
    <submittedName>
        <fullName evidence="2">Uncharacterized protein</fullName>
    </submittedName>
</protein>
<gene>
    <name evidence="2" type="ORF">MUK42_01517</name>
</gene>
<sequence>MKKFSFVVVVGFSYKMESDNGVEPEIVKGTLEKDSVDDGLGWFYSTCKKKHYFWVELQHEEFFMKLEEKNHAKKAEKTNLQANSDVTSENQEAEMRKMRKGSS</sequence>
<name>A0A9E7E9W3_9LILI</name>
<feature type="compositionally biased region" description="Polar residues" evidence="1">
    <location>
        <begin position="78"/>
        <end position="90"/>
    </location>
</feature>
<keyword evidence="3" id="KW-1185">Reference proteome</keyword>